<evidence type="ECO:0000313" key="3">
    <source>
        <dbReference type="WBParaSite" id="ALUE_0000663601-mRNA-1"/>
    </source>
</evidence>
<feature type="region of interest" description="Disordered" evidence="1">
    <location>
        <begin position="11"/>
        <end position="73"/>
    </location>
</feature>
<dbReference type="Proteomes" id="UP000036681">
    <property type="component" value="Unplaced"/>
</dbReference>
<name>A0A0M3HUV7_ASCLU</name>
<evidence type="ECO:0000256" key="1">
    <source>
        <dbReference type="SAM" id="MobiDB-lite"/>
    </source>
</evidence>
<evidence type="ECO:0000313" key="2">
    <source>
        <dbReference type="Proteomes" id="UP000036681"/>
    </source>
</evidence>
<reference evidence="3" key="1">
    <citation type="submission" date="2017-02" db="UniProtKB">
        <authorList>
            <consortium name="WormBaseParasite"/>
        </authorList>
    </citation>
    <scope>IDENTIFICATION</scope>
</reference>
<protein>
    <submittedName>
        <fullName evidence="3">Uncharacterized protein</fullName>
    </submittedName>
</protein>
<sequence length="73" mass="8127">MFLRRFWKERDRERRREEAARHRSSAANLGSAHPCAPSIGAATRKVTVPGDLTTTTTNDDKQLAGNITARCDS</sequence>
<dbReference type="WBParaSite" id="ALUE_0000663601-mRNA-1">
    <property type="protein sequence ID" value="ALUE_0000663601-mRNA-1"/>
    <property type="gene ID" value="ALUE_0000663601"/>
</dbReference>
<accession>A0A0M3HUV7</accession>
<keyword evidence="2" id="KW-1185">Reference proteome</keyword>
<proteinExistence type="predicted"/>
<dbReference type="AlphaFoldDB" id="A0A0M3HUV7"/>
<organism evidence="2 3">
    <name type="scientific">Ascaris lumbricoides</name>
    <name type="common">Giant roundworm</name>
    <dbReference type="NCBI Taxonomy" id="6252"/>
    <lineage>
        <taxon>Eukaryota</taxon>
        <taxon>Metazoa</taxon>
        <taxon>Ecdysozoa</taxon>
        <taxon>Nematoda</taxon>
        <taxon>Chromadorea</taxon>
        <taxon>Rhabditida</taxon>
        <taxon>Spirurina</taxon>
        <taxon>Ascaridomorpha</taxon>
        <taxon>Ascaridoidea</taxon>
        <taxon>Ascarididae</taxon>
        <taxon>Ascaris</taxon>
    </lineage>
</organism>
<feature type="compositionally biased region" description="Basic and acidic residues" evidence="1">
    <location>
        <begin position="11"/>
        <end position="21"/>
    </location>
</feature>